<feature type="region of interest" description="Disordered" evidence="1">
    <location>
        <begin position="1"/>
        <end position="33"/>
    </location>
</feature>
<accession>K9IRE6</accession>
<organism evidence="2">
    <name type="scientific">Desmodus rotundus</name>
    <name type="common">Vampire bat</name>
    <dbReference type="NCBI Taxonomy" id="9430"/>
    <lineage>
        <taxon>Eukaryota</taxon>
        <taxon>Metazoa</taxon>
        <taxon>Chordata</taxon>
        <taxon>Craniata</taxon>
        <taxon>Vertebrata</taxon>
        <taxon>Euteleostomi</taxon>
        <taxon>Mammalia</taxon>
        <taxon>Eutheria</taxon>
        <taxon>Laurasiatheria</taxon>
        <taxon>Chiroptera</taxon>
        <taxon>Yangochiroptera</taxon>
        <taxon>Phyllostomidae</taxon>
        <taxon>Desmodontinae</taxon>
        <taxon>Desmodus</taxon>
    </lineage>
</organism>
<dbReference type="EMBL" id="GABZ01003043">
    <property type="protein sequence ID" value="JAA50482.1"/>
    <property type="molecule type" value="mRNA"/>
</dbReference>
<sequence length="112" mass="12039">LHWPCSSLGDPGGSLCGRPRTGRDSPPGRSGEPWGRALLATLSIRPLASAHTSSKSPPCTVLGLPVCFHLSHLWLISLHLLTCWSPTPPTPPPGWPEHLLGRARSKFTLNPQ</sequence>
<feature type="non-terminal residue" evidence="2">
    <location>
        <position position="1"/>
    </location>
</feature>
<name>K9IRE6_DESRO</name>
<dbReference type="AlphaFoldDB" id="K9IRE6"/>
<reference evidence="2" key="1">
    <citation type="submission" date="2012-11" db="EMBL/GenBank/DDBJ databases">
        <title>The Vampirome: Transcriptome and Proteome Analysis of the Submandibular and Accessory Glands of the Vampire Bat and Vector of Human Rabies, Desmodus rotundus.</title>
        <authorList>
            <person name="Francischetti I.M.B."/>
            <person name="Assumpcao T.C.F."/>
            <person name="Ma D."/>
            <person name="Vicente E.C."/>
            <person name="Ribeiro J.M.C."/>
        </authorList>
    </citation>
    <scope>NUCLEOTIDE SEQUENCE</scope>
    <source>
        <tissue evidence="2">Salivary gland</tissue>
    </source>
</reference>
<evidence type="ECO:0000313" key="2">
    <source>
        <dbReference type="EMBL" id="JAA50482.1"/>
    </source>
</evidence>
<proteinExistence type="evidence at transcript level"/>
<protein>
    <submittedName>
        <fullName evidence="2">Uncharacterized protein</fullName>
    </submittedName>
</protein>
<evidence type="ECO:0000256" key="1">
    <source>
        <dbReference type="SAM" id="MobiDB-lite"/>
    </source>
</evidence>